<dbReference type="EMBL" id="GISG01188274">
    <property type="protein sequence ID" value="MBA4655598.1"/>
    <property type="molecule type" value="Transcribed_RNA"/>
</dbReference>
<comment type="similarity">
    <text evidence="2">Belongs to the tetraspanin (TM4SF) family.</text>
</comment>
<dbReference type="InterPro" id="IPR044991">
    <property type="entry name" value="TET_plant"/>
</dbReference>
<feature type="transmembrane region" description="Helical" evidence="6">
    <location>
        <begin position="72"/>
        <end position="95"/>
    </location>
</feature>
<comment type="subcellular location">
    <subcellularLocation>
        <location evidence="1">Membrane</location>
        <topology evidence="1">Multi-pass membrane protein</topology>
    </subcellularLocation>
</comment>
<keyword evidence="3 6" id="KW-0812">Transmembrane</keyword>
<dbReference type="Pfam" id="PF00335">
    <property type="entry name" value="Tetraspanin"/>
    <property type="match status" value="1"/>
</dbReference>
<feature type="transmembrane region" description="Helical" evidence="6">
    <location>
        <begin position="41"/>
        <end position="66"/>
    </location>
</feature>
<dbReference type="AlphaFoldDB" id="A0A7C8ZZG3"/>
<evidence type="ECO:0000256" key="3">
    <source>
        <dbReference type="ARBA" id="ARBA00022692"/>
    </source>
</evidence>
<reference evidence="7" key="2">
    <citation type="submission" date="2020-07" db="EMBL/GenBank/DDBJ databases">
        <authorList>
            <person name="Vera ALvarez R."/>
            <person name="Arias-Moreno D.M."/>
            <person name="Jimenez-Jacinto V."/>
            <person name="Jimenez-Bremont J.F."/>
            <person name="Swaminathan K."/>
            <person name="Moose S.P."/>
            <person name="Guerrero-Gonzalez M.L."/>
            <person name="Marino-Ramirez L."/>
            <person name="Landsman D."/>
            <person name="Rodriguez-Kessler M."/>
            <person name="Delgado-Sanchez P."/>
        </authorList>
    </citation>
    <scope>NUCLEOTIDE SEQUENCE</scope>
    <source>
        <tissue evidence="7">Cladode</tissue>
    </source>
</reference>
<evidence type="ECO:0000256" key="4">
    <source>
        <dbReference type="ARBA" id="ARBA00022989"/>
    </source>
</evidence>
<dbReference type="GO" id="GO:0009734">
    <property type="term" value="P:auxin-activated signaling pathway"/>
    <property type="evidence" value="ECO:0007669"/>
    <property type="project" value="InterPro"/>
</dbReference>
<sequence>MGISNNITAVVNFIALLCSIPIIASGLWLASKPDNECVHMFRWPVVVLGFSLFIISLLGFLGAYLYKESLLALYLCCMALLICLLLVVLIFSFVVTRPDGSYWVPDRVYQEYRLDGFSIWLRDHVTNDENWSKIRTCLAQSNFCARLSSQYVTAGDFFIAHISPLQSGCCKPPTVCGYQYVSPTTWVNPTNPTADPDCMLWSNDPSQLCYNCISCKAGLLGNLRKEWRKANIVLIVTVIVLIFVYVIACSAFRNAQIEGLFRRYK</sequence>
<evidence type="ECO:0008006" key="8">
    <source>
        <dbReference type="Google" id="ProtNLM"/>
    </source>
</evidence>
<keyword evidence="4 6" id="KW-1133">Transmembrane helix</keyword>
<evidence type="ECO:0000256" key="6">
    <source>
        <dbReference type="SAM" id="Phobius"/>
    </source>
</evidence>
<dbReference type="PRINTS" id="PR00259">
    <property type="entry name" value="TMFOUR"/>
</dbReference>
<organism evidence="7">
    <name type="scientific">Opuntia streptacantha</name>
    <name type="common">Prickly pear cactus</name>
    <name type="synonym">Opuntia cardona</name>
    <dbReference type="NCBI Taxonomy" id="393608"/>
    <lineage>
        <taxon>Eukaryota</taxon>
        <taxon>Viridiplantae</taxon>
        <taxon>Streptophyta</taxon>
        <taxon>Embryophyta</taxon>
        <taxon>Tracheophyta</taxon>
        <taxon>Spermatophyta</taxon>
        <taxon>Magnoliopsida</taxon>
        <taxon>eudicotyledons</taxon>
        <taxon>Gunneridae</taxon>
        <taxon>Pentapetalae</taxon>
        <taxon>Caryophyllales</taxon>
        <taxon>Cactineae</taxon>
        <taxon>Cactaceae</taxon>
        <taxon>Opuntioideae</taxon>
        <taxon>Opuntia</taxon>
    </lineage>
</organism>
<feature type="transmembrane region" description="Helical" evidence="6">
    <location>
        <begin position="6"/>
        <end position="29"/>
    </location>
</feature>
<feature type="transmembrane region" description="Helical" evidence="6">
    <location>
        <begin position="232"/>
        <end position="253"/>
    </location>
</feature>
<accession>A0A7C8ZZG3</accession>
<dbReference type="InterPro" id="IPR018499">
    <property type="entry name" value="Tetraspanin/Peripherin"/>
</dbReference>
<dbReference type="PANTHER" id="PTHR32191">
    <property type="entry name" value="TETRASPANIN-8-RELATED"/>
    <property type="match status" value="1"/>
</dbReference>
<name>A0A7C8ZZG3_OPUST</name>
<proteinExistence type="inferred from homology"/>
<dbReference type="GO" id="GO:0016020">
    <property type="term" value="C:membrane"/>
    <property type="evidence" value="ECO:0007669"/>
    <property type="project" value="UniProtKB-SubCell"/>
</dbReference>
<evidence type="ECO:0000256" key="1">
    <source>
        <dbReference type="ARBA" id="ARBA00004141"/>
    </source>
</evidence>
<evidence type="ECO:0000256" key="2">
    <source>
        <dbReference type="ARBA" id="ARBA00006840"/>
    </source>
</evidence>
<protein>
    <recommendedName>
        <fullName evidence="8">Tetraspanin</fullName>
    </recommendedName>
</protein>
<evidence type="ECO:0000313" key="7">
    <source>
        <dbReference type="EMBL" id="MBA4655598.1"/>
    </source>
</evidence>
<reference evidence="7" key="1">
    <citation type="journal article" date="2013" name="J. Plant Res.">
        <title>Effect of fungi and light on seed germination of three Opuntia species from semiarid lands of central Mexico.</title>
        <authorList>
            <person name="Delgado-Sanchez P."/>
            <person name="Jimenez-Bremont J.F."/>
            <person name="Guerrero-Gonzalez Mde L."/>
            <person name="Flores J."/>
        </authorList>
    </citation>
    <scope>NUCLEOTIDE SEQUENCE</scope>
    <source>
        <tissue evidence="7">Cladode</tissue>
    </source>
</reference>
<evidence type="ECO:0000256" key="5">
    <source>
        <dbReference type="ARBA" id="ARBA00023136"/>
    </source>
</evidence>
<keyword evidence="5 6" id="KW-0472">Membrane</keyword>